<evidence type="ECO:0000313" key="9">
    <source>
        <dbReference type="EMBL" id="CAI6377414.1"/>
    </source>
</evidence>
<dbReference type="InterPro" id="IPR004875">
    <property type="entry name" value="DDE_SF_endonuclease_dom"/>
</dbReference>
<dbReference type="PANTHER" id="PTHR19303">
    <property type="entry name" value="TRANSPOSON"/>
    <property type="match status" value="1"/>
</dbReference>
<dbReference type="InterPro" id="IPR009057">
    <property type="entry name" value="Homeodomain-like_sf"/>
</dbReference>
<gene>
    <name evidence="6" type="ORF">MEUPH1_LOCUS14798</name>
    <name evidence="5" type="ORF">MEUPH1_LOCUS1571</name>
    <name evidence="7" type="ORF">MEUPH1_LOCUS19759</name>
    <name evidence="8" type="ORF">MEUPH1_LOCUS23516</name>
    <name evidence="9" type="ORF">MEUPH1_LOCUS30680</name>
</gene>
<comment type="subcellular location">
    <subcellularLocation>
        <location evidence="1">Nucleus</location>
    </subcellularLocation>
</comment>
<evidence type="ECO:0000256" key="1">
    <source>
        <dbReference type="ARBA" id="ARBA00004123"/>
    </source>
</evidence>
<comment type="caution">
    <text evidence="5">The sequence shown here is derived from an EMBL/GenBank/DDBJ whole genome shotgun (WGS) entry which is preliminary data.</text>
</comment>
<feature type="region of interest" description="Disordered" evidence="2">
    <location>
        <begin position="483"/>
        <end position="503"/>
    </location>
</feature>
<dbReference type="EMBL" id="CARXXK010000002">
    <property type="protein sequence ID" value="CAI6359380.1"/>
    <property type="molecule type" value="Genomic_DNA"/>
</dbReference>
<dbReference type="Pfam" id="PF03184">
    <property type="entry name" value="DDE_1"/>
    <property type="match status" value="1"/>
</dbReference>
<dbReference type="GO" id="GO:0005634">
    <property type="term" value="C:nucleus"/>
    <property type="evidence" value="ECO:0007669"/>
    <property type="project" value="UniProtKB-SubCell"/>
</dbReference>
<dbReference type="Pfam" id="PF05225">
    <property type="entry name" value="HTH_psq"/>
    <property type="match status" value="1"/>
</dbReference>
<dbReference type="Gene3D" id="3.30.420.10">
    <property type="entry name" value="Ribonuclease H-like superfamily/Ribonuclease H"/>
    <property type="match status" value="1"/>
</dbReference>
<accession>A0AAV0VJH8</accession>
<dbReference type="EMBL" id="CARXXK010000001">
    <property type="protein sequence ID" value="CAI6344439.1"/>
    <property type="molecule type" value="Genomic_DNA"/>
</dbReference>
<evidence type="ECO:0000313" key="8">
    <source>
        <dbReference type="EMBL" id="CAI6369255.1"/>
    </source>
</evidence>
<evidence type="ECO:0000259" key="3">
    <source>
        <dbReference type="Pfam" id="PF03184"/>
    </source>
</evidence>
<sequence>MGRCRKKIGGRTYKNFSDHDLQRAVALVKNGVLTERQAAEQFGIPKSTINRKRNKKNLKPVGRPCVLSTIEESMLLDGLVTAGKWGFPLTSKDIGFIVKNYLDTEGRKEQRFKDNLPGQDWLKLFLHRHNDVLTVKLCENIKRARVAVSCDTINLFFEELTKTIEGVDPELIINYDETNMTDDPGKKKVVVRRGTKHAECIKDTSKSSTSVMFCGTASGVILPLYVVYKAEHLYNTWTYNGPPGTRYNRSRSGWFDMTLFEDWFFSIVMPYFRKFPDKKKVMIGDNLASHVSTKVIESCKTNNISFVLLPPNSTHLTQPLDVAFFRPLKMKWKKQLDIWKDKNTGVLQKSQFPNILNKTMKELGPNASKNIIAGFEACGIVPLNPENVLKRIPRENSFSDDSWLNSFESHLAERRLNVISTNPRKKRVTVPAGKSISELNTEIVDTNSISNDIEDLEVVFSEEPVIDSINSEPENNPIIIVIPTTDQLPGPSGNNNQDDDDEDEVFDTKNLRVNDYVLVKCLYNKNSKKAKFKTFPCLIKHISKGINGIKFICSFLRQYKGRSETYVFPNVEDVMEVSEENILKRLMVIKEHRNTFTFNM</sequence>
<keyword evidence="10" id="KW-1185">Reference proteome</keyword>
<dbReference type="InterPro" id="IPR007889">
    <property type="entry name" value="HTH_Psq"/>
</dbReference>
<evidence type="ECO:0000313" key="10">
    <source>
        <dbReference type="Proteomes" id="UP001160148"/>
    </source>
</evidence>
<evidence type="ECO:0000259" key="4">
    <source>
        <dbReference type="Pfam" id="PF05225"/>
    </source>
</evidence>
<dbReference type="EMBL" id="CARXXK010000005">
    <property type="protein sequence ID" value="CAI6369255.1"/>
    <property type="molecule type" value="Genomic_DNA"/>
</dbReference>
<dbReference type="AlphaFoldDB" id="A0AAV0VJH8"/>
<organism evidence="5 10">
    <name type="scientific">Macrosiphum euphorbiae</name>
    <name type="common">potato aphid</name>
    <dbReference type="NCBI Taxonomy" id="13131"/>
    <lineage>
        <taxon>Eukaryota</taxon>
        <taxon>Metazoa</taxon>
        <taxon>Ecdysozoa</taxon>
        <taxon>Arthropoda</taxon>
        <taxon>Hexapoda</taxon>
        <taxon>Insecta</taxon>
        <taxon>Pterygota</taxon>
        <taxon>Neoptera</taxon>
        <taxon>Paraneoptera</taxon>
        <taxon>Hemiptera</taxon>
        <taxon>Sternorrhyncha</taxon>
        <taxon>Aphidomorpha</taxon>
        <taxon>Aphidoidea</taxon>
        <taxon>Aphididae</taxon>
        <taxon>Macrosiphini</taxon>
        <taxon>Macrosiphum</taxon>
    </lineage>
</organism>
<dbReference type="EMBL" id="CARXXK010000004">
    <property type="protein sequence ID" value="CAI6365001.1"/>
    <property type="molecule type" value="Genomic_DNA"/>
</dbReference>
<evidence type="ECO:0000313" key="7">
    <source>
        <dbReference type="EMBL" id="CAI6365001.1"/>
    </source>
</evidence>
<dbReference type="GO" id="GO:0003677">
    <property type="term" value="F:DNA binding"/>
    <property type="evidence" value="ECO:0007669"/>
    <property type="project" value="InterPro"/>
</dbReference>
<dbReference type="InterPro" id="IPR050863">
    <property type="entry name" value="CenT-Element_Derived"/>
</dbReference>
<dbReference type="EMBL" id="CARXXK010001746">
    <property type="protein sequence ID" value="CAI6377414.1"/>
    <property type="molecule type" value="Genomic_DNA"/>
</dbReference>
<reference evidence="5 10" key="1">
    <citation type="submission" date="2023-01" db="EMBL/GenBank/DDBJ databases">
        <authorList>
            <person name="Whitehead M."/>
        </authorList>
    </citation>
    <scope>NUCLEOTIDE SEQUENCE [LARGE SCALE GENOMIC DNA]</scope>
</reference>
<evidence type="ECO:0008006" key="11">
    <source>
        <dbReference type="Google" id="ProtNLM"/>
    </source>
</evidence>
<dbReference type="InterPro" id="IPR036397">
    <property type="entry name" value="RNaseH_sf"/>
</dbReference>
<feature type="domain" description="HTH psq-type" evidence="4">
    <location>
        <begin position="20"/>
        <end position="57"/>
    </location>
</feature>
<proteinExistence type="predicted"/>
<name>A0AAV0VJH8_9HEMI</name>
<protein>
    <recommendedName>
        <fullName evidence="11">Transposase</fullName>
    </recommendedName>
</protein>
<dbReference type="Gene3D" id="1.10.10.60">
    <property type="entry name" value="Homeodomain-like"/>
    <property type="match status" value="1"/>
</dbReference>
<dbReference type="PANTHER" id="PTHR19303:SF74">
    <property type="entry name" value="POGO TRANSPOSABLE ELEMENT WITH KRAB DOMAIN"/>
    <property type="match status" value="1"/>
</dbReference>
<feature type="compositionally biased region" description="Polar residues" evidence="2">
    <location>
        <begin position="484"/>
        <end position="496"/>
    </location>
</feature>
<evidence type="ECO:0000313" key="6">
    <source>
        <dbReference type="EMBL" id="CAI6359380.1"/>
    </source>
</evidence>
<feature type="domain" description="DDE-1" evidence="3">
    <location>
        <begin position="209"/>
        <end position="337"/>
    </location>
</feature>
<dbReference type="Proteomes" id="UP001160148">
    <property type="component" value="Unassembled WGS sequence"/>
</dbReference>
<evidence type="ECO:0000313" key="5">
    <source>
        <dbReference type="EMBL" id="CAI6344439.1"/>
    </source>
</evidence>
<evidence type="ECO:0000256" key="2">
    <source>
        <dbReference type="SAM" id="MobiDB-lite"/>
    </source>
</evidence>
<dbReference type="SUPFAM" id="SSF46689">
    <property type="entry name" value="Homeodomain-like"/>
    <property type="match status" value="1"/>
</dbReference>